<dbReference type="Gene3D" id="3.30.70.1400">
    <property type="entry name" value="Aminomethyltransferase beta-barrel domains"/>
    <property type="match status" value="1"/>
</dbReference>
<dbReference type="RefSeq" id="WP_078254687.1">
    <property type="nucleotide sequence ID" value="NZ_MUYU01000022.1"/>
</dbReference>
<protein>
    <submittedName>
        <fullName evidence="1">Folate-binding protein YgfZ</fullName>
    </submittedName>
</protein>
<dbReference type="Gene3D" id="2.40.30.160">
    <property type="match status" value="1"/>
</dbReference>
<proteinExistence type="predicted"/>
<keyword evidence="2" id="KW-1185">Reference proteome</keyword>
<reference evidence="1 2" key="1">
    <citation type="submission" date="2017-02" db="EMBL/GenBank/DDBJ databases">
        <title>Draft genome sequence of Moraxella pluranimalium CCUG 54913T type strain.</title>
        <authorList>
            <person name="Salva-Serra F."/>
            <person name="Engstrom-Jakobsson H."/>
            <person name="Thorell K."/>
            <person name="Jaen-Luchoro D."/>
            <person name="Gonzales-Siles L."/>
            <person name="Karlsson R."/>
            <person name="Yazdan S."/>
            <person name="Boulund F."/>
            <person name="Johnning A."/>
            <person name="Engstrand L."/>
            <person name="Kristiansson E."/>
            <person name="Moore E."/>
        </authorList>
    </citation>
    <scope>NUCLEOTIDE SEQUENCE [LARGE SCALE GENOMIC DNA]</scope>
    <source>
        <strain evidence="1 2">CCUG 54913</strain>
    </source>
</reference>
<organism evidence="1 2">
    <name type="scientific">Moraxella pluranimalium</name>
    <dbReference type="NCBI Taxonomy" id="470453"/>
    <lineage>
        <taxon>Bacteria</taxon>
        <taxon>Pseudomonadati</taxon>
        <taxon>Pseudomonadota</taxon>
        <taxon>Gammaproteobacteria</taxon>
        <taxon>Moraxellales</taxon>
        <taxon>Moraxellaceae</taxon>
        <taxon>Moraxella</taxon>
    </lineage>
</organism>
<dbReference type="NCBIfam" id="TIGR03317">
    <property type="entry name" value="ygfZ_signature"/>
    <property type="match status" value="1"/>
</dbReference>
<dbReference type="EMBL" id="MUYU01000022">
    <property type="protein sequence ID" value="OOS23025.1"/>
    <property type="molecule type" value="Genomic_DNA"/>
</dbReference>
<comment type="caution">
    <text evidence="1">The sequence shown here is derived from an EMBL/GenBank/DDBJ whole genome shotgun (WGS) entry which is preliminary data.</text>
</comment>
<dbReference type="OrthoDB" id="9796287at2"/>
<dbReference type="Proteomes" id="UP000189800">
    <property type="component" value="Unassembled WGS sequence"/>
</dbReference>
<dbReference type="InterPro" id="IPR017703">
    <property type="entry name" value="YgfZ/GCV_T_CS"/>
</dbReference>
<dbReference type="GO" id="GO:0016226">
    <property type="term" value="P:iron-sulfur cluster assembly"/>
    <property type="evidence" value="ECO:0007669"/>
    <property type="project" value="TreeGrafter"/>
</dbReference>
<evidence type="ECO:0000313" key="2">
    <source>
        <dbReference type="Proteomes" id="UP000189800"/>
    </source>
</evidence>
<name>A0A1T0CL30_9GAMM</name>
<dbReference type="PANTHER" id="PTHR22602:SF0">
    <property type="entry name" value="TRANSFERASE CAF17, MITOCHONDRIAL-RELATED"/>
    <property type="match status" value="1"/>
</dbReference>
<accession>A0A1T0CL30</accession>
<dbReference type="SUPFAM" id="SSF103025">
    <property type="entry name" value="Folate-binding domain"/>
    <property type="match status" value="1"/>
</dbReference>
<sequence length="242" mass="26860">MTQFIYFELIGNDADKFLQGQITANTASISDEFLPTAICNLKGRVQFGLWIRRIADGFGLVLCADLADEFAKHIKKFGAFSKITLSAPQPIYPVIIDERPSFGFDDMQADVAWQLLSIAQGNYWIDKETSEKFQPQELRLHQRGGVAYDKGCYLGQEIIARLYFKASPKAYLHRVASVDVEFFATQAEEHHLGVVNAISTLDGSEALVVARADVIEALVANHQLQELPLPTALQADVGRLAN</sequence>
<dbReference type="InterPro" id="IPR045179">
    <property type="entry name" value="YgfZ/GcvT"/>
</dbReference>
<dbReference type="AlphaFoldDB" id="A0A1T0CL30"/>
<dbReference type="STRING" id="470453.B0680_08560"/>
<evidence type="ECO:0000313" key="1">
    <source>
        <dbReference type="EMBL" id="OOS23025.1"/>
    </source>
</evidence>
<gene>
    <name evidence="1" type="ORF">B0680_08560</name>
</gene>
<dbReference type="PANTHER" id="PTHR22602">
    <property type="entry name" value="TRANSFERASE CAF17, MITOCHONDRIAL-RELATED"/>
    <property type="match status" value="1"/>
</dbReference>